<accession>A0A174ID43</accession>
<dbReference type="RefSeq" id="WP_055170320.1">
    <property type="nucleotide sequence ID" value="NZ_CZAI01000002.1"/>
</dbReference>
<dbReference type="STRING" id="47678.ERS852494_00840"/>
<sequence>MSFDKNKHLGEVLDTHKMCHVQDFVNKVKKRREEIKAKMHDHYGCDKYSSFGSGSFAKHTATNVKFDLDLVEPFKYNAFGTLQEMFDSVHDFLADEYKNTGVTIRKQKVSIGVSFPIEEGDEKPVELDVVPGRELNNNDYSDSYNLNLCFNEDHWGFKKGSSQKTNIQKQISHIEGKSSERQIIRLLKIWKKQKDKKYKSFVIELAVIRALDGYNGDMGLWPRLKYTMEYLRDHIAESSFHLFDPGNTNNDVVGTMQDYDRQSFKSDMESMLNNIDSNPDLYLPYYFKVNEKYCGYKEKDTGAAYPTSTKRFG</sequence>
<gene>
    <name evidence="1" type="ORF">ERS852494_00840</name>
</gene>
<name>A0A174ID43_9BACE</name>
<evidence type="ECO:0008006" key="3">
    <source>
        <dbReference type="Google" id="ProtNLM"/>
    </source>
</evidence>
<proteinExistence type="predicted"/>
<dbReference type="AlphaFoldDB" id="A0A174ID43"/>
<reference evidence="1 2" key="1">
    <citation type="submission" date="2015-09" db="EMBL/GenBank/DDBJ databases">
        <authorList>
            <consortium name="Pathogen Informatics"/>
        </authorList>
    </citation>
    <scope>NUCLEOTIDE SEQUENCE [LARGE SCALE GENOMIC DNA]</scope>
    <source>
        <strain evidence="1 2">2789STDY5834880</strain>
    </source>
</reference>
<dbReference type="Proteomes" id="UP000095657">
    <property type="component" value="Unassembled WGS sequence"/>
</dbReference>
<dbReference type="InterPro" id="IPR043519">
    <property type="entry name" value="NT_sf"/>
</dbReference>
<evidence type="ECO:0000313" key="1">
    <source>
        <dbReference type="EMBL" id="CUO82985.1"/>
    </source>
</evidence>
<protein>
    <recommendedName>
        <fullName evidence="3">Nucleotidyltransferase</fullName>
    </recommendedName>
</protein>
<evidence type="ECO:0000313" key="2">
    <source>
        <dbReference type="Proteomes" id="UP000095657"/>
    </source>
</evidence>
<dbReference type="EMBL" id="CZAI01000002">
    <property type="protein sequence ID" value="CUO82985.1"/>
    <property type="molecule type" value="Genomic_DNA"/>
</dbReference>
<dbReference type="SUPFAM" id="SSF81301">
    <property type="entry name" value="Nucleotidyltransferase"/>
    <property type="match status" value="1"/>
</dbReference>
<organism evidence="1 2">
    <name type="scientific">Bacteroides caccae</name>
    <dbReference type="NCBI Taxonomy" id="47678"/>
    <lineage>
        <taxon>Bacteria</taxon>
        <taxon>Pseudomonadati</taxon>
        <taxon>Bacteroidota</taxon>
        <taxon>Bacteroidia</taxon>
        <taxon>Bacteroidales</taxon>
        <taxon>Bacteroidaceae</taxon>
        <taxon>Bacteroides</taxon>
    </lineage>
</organism>